<sequence length="430" mass="48176">MAASAPTSSTFPSTSKLDQDAADELFSKLGILMFLDAPKKLEFGIDMNTWEIGPLFKGIKLIPPGIHFIHYSTTADSGHSGMRMGFFHDFREGEILVKKWNASEEQLYPGSGLLENQVQEIKKGIRYFDPNLGAYQFDPAPNSAHSRWVNLISHVTHDTLVRDLPSDFQISSATGSAYDVEEMEAAKKKQARIAEAGVTSRTNEGQPAATDPDQVAATMTAAAVSRFRCEQQPMDSSNSLNFPLIDLVRSFPQNASPETITQYSRDKSWKLRSLLRRHFGNDPNQLLADLQLSFVILLIGQNFSAFEHWKRIVHLLTSCTEALGDERLQESLFVPFVSVLKAQLRECPQDFFINILSENNFISASLQRFVASIADLDKSLVNWGLVDAIDDLRTFMQRRFSWTLLTMEEAQKVFDLEEGDDAPVVVDIDG</sequence>
<protein>
    <submittedName>
        <fullName evidence="1">Uncharacterized protein</fullName>
    </submittedName>
</protein>
<dbReference type="Proteomes" id="UP001145114">
    <property type="component" value="Unassembled WGS sequence"/>
</dbReference>
<accession>A0ACC1HKQ2</accession>
<evidence type="ECO:0000313" key="1">
    <source>
        <dbReference type="EMBL" id="KAJ1675837.1"/>
    </source>
</evidence>
<proteinExistence type="predicted"/>
<gene>
    <name evidence="1" type="ORF">EV182_000472</name>
</gene>
<keyword evidence="2" id="KW-1185">Reference proteome</keyword>
<comment type="caution">
    <text evidence="1">The sequence shown here is derived from an EMBL/GenBank/DDBJ whole genome shotgun (WGS) entry which is preliminary data.</text>
</comment>
<name>A0ACC1HKQ2_9FUNG</name>
<evidence type="ECO:0000313" key="2">
    <source>
        <dbReference type="Proteomes" id="UP001145114"/>
    </source>
</evidence>
<reference evidence="1" key="1">
    <citation type="submission" date="2022-06" db="EMBL/GenBank/DDBJ databases">
        <title>Phylogenomic reconstructions and comparative analyses of Kickxellomycotina fungi.</title>
        <authorList>
            <person name="Reynolds N.K."/>
            <person name="Stajich J.E."/>
            <person name="Barry K."/>
            <person name="Grigoriev I.V."/>
            <person name="Crous P."/>
            <person name="Smith M.E."/>
        </authorList>
    </citation>
    <scope>NUCLEOTIDE SEQUENCE</scope>
    <source>
        <strain evidence="1">RSA 2271</strain>
    </source>
</reference>
<organism evidence="1 2">
    <name type="scientific">Spiromyces aspiralis</name>
    <dbReference type="NCBI Taxonomy" id="68401"/>
    <lineage>
        <taxon>Eukaryota</taxon>
        <taxon>Fungi</taxon>
        <taxon>Fungi incertae sedis</taxon>
        <taxon>Zoopagomycota</taxon>
        <taxon>Kickxellomycotina</taxon>
        <taxon>Kickxellomycetes</taxon>
        <taxon>Kickxellales</taxon>
        <taxon>Kickxellaceae</taxon>
        <taxon>Spiromyces</taxon>
    </lineage>
</organism>
<dbReference type="EMBL" id="JAMZIH010005163">
    <property type="protein sequence ID" value="KAJ1675837.1"/>
    <property type="molecule type" value="Genomic_DNA"/>
</dbReference>